<dbReference type="InterPro" id="IPR004879">
    <property type="entry name" value="Ssp411-like_TRX"/>
</dbReference>
<dbReference type="SUPFAM" id="SSF48208">
    <property type="entry name" value="Six-hairpin glycosidases"/>
    <property type="match status" value="1"/>
</dbReference>
<dbReference type="SUPFAM" id="SSF52833">
    <property type="entry name" value="Thioredoxin-like"/>
    <property type="match status" value="1"/>
</dbReference>
<dbReference type="GO" id="GO:0009507">
    <property type="term" value="C:chloroplast"/>
    <property type="evidence" value="ECO:0007669"/>
    <property type="project" value="TreeGrafter"/>
</dbReference>
<dbReference type="PIRSF" id="PIRSF006402">
    <property type="entry name" value="UCP006402_thioredoxin"/>
    <property type="match status" value="1"/>
</dbReference>
<dbReference type="InterPro" id="IPR036249">
    <property type="entry name" value="Thioredoxin-like_sf"/>
</dbReference>
<protein>
    <recommendedName>
        <fullName evidence="2">Spermatogenesis-associated protein 20-like TRX domain-containing protein</fullName>
    </recommendedName>
</protein>
<dbReference type="PANTHER" id="PTHR42899:SF1">
    <property type="entry name" value="SPERMATOGENESIS-ASSOCIATED PROTEIN 20"/>
    <property type="match status" value="1"/>
</dbReference>
<dbReference type="InterPro" id="IPR024705">
    <property type="entry name" value="Ssp411"/>
</dbReference>
<gene>
    <name evidence="3" type="ORF">DTER00134_LOCUS1997</name>
</gene>
<reference evidence="3" key="1">
    <citation type="submission" date="2021-01" db="EMBL/GenBank/DDBJ databases">
        <authorList>
            <person name="Corre E."/>
            <person name="Pelletier E."/>
            <person name="Niang G."/>
            <person name="Scheremetjew M."/>
            <person name="Finn R."/>
            <person name="Kale V."/>
            <person name="Holt S."/>
            <person name="Cochrane G."/>
            <person name="Meng A."/>
            <person name="Brown T."/>
            <person name="Cohen L."/>
        </authorList>
    </citation>
    <scope>NUCLEOTIDE SEQUENCE</scope>
    <source>
        <strain evidence="3">CCMP1320</strain>
    </source>
</reference>
<dbReference type="AlphaFoldDB" id="A0A7S3VIF8"/>
<dbReference type="EMBL" id="HBIP01004219">
    <property type="protein sequence ID" value="CAE0486957.1"/>
    <property type="molecule type" value="Transcribed_RNA"/>
</dbReference>
<dbReference type="GO" id="GO:0005975">
    <property type="term" value="P:carbohydrate metabolic process"/>
    <property type="evidence" value="ECO:0007669"/>
    <property type="project" value="InterPro"/>
</dbReference>
<dbReference type="Gene3D" id="3.40.30.10">
    <property type="entry name" value="Glutaredoxin"/>
    <property type="match status" value="1"/>
</dbReference>
<organism evidence="3">
    <name type="scientific">Dunaliella tertiolecta</name>
    <name type="common">Green alga</name>
    <dbReference type="NCBI Taxonomy" id="3047"/>
    <lineage>
        <taxon>Eukaryota</taxon>
        <taxon>Viridiplantae</taxon>
        <taxon>Chlorophyta</taxon>
        <taxon>core chlorophytes</taxon>
        <taxon>Chlorophyceae</taxon>
        <taxon>CS clade</taxon>
        <taxon>Chlamydomonadales</taxon>
        <taxon>Dunaliellaceae</taxon>
        <taxon>Dunaliella</taxon>
    </lineage>
</organism>
<dbReference type="CDD" id="cd02955">
    <property type="entry name" value="SSP411"/>
    <property type="match status" value="1"/>
</dbReference>
<dbReference type="Pfam" id="PF03190">
    <property type="entry name" value="Thioredox_DsbH"/>
    <property type="match status" value="1"/>
</dbReference>
<proteinExistence type="predicted"/>
<name>A0A7S3VIF8_DUNTE</name>
<dbReference type="InterPro" id="IPR008928">
    <property type="entry name" value="6-hairpin_glycosidase_sf"/>
</dbReference>
<dbReference type="PANTHER" id="PTHR42899">
    <property type="entry name" value="SPERMATOGENESIS-ASSOCIATED PROTEIN 20"/>
    <property type="match status" value="1"/>
</dbReference>
<dbReference type="InterPro" id="IPR012341">
    <property type="entry name" value="6hp_glycosidase-like_sf"/>
</dbReference>
<evidence type="ECO:0000313" key="3">
    <source>
        <dbReference type="EMBL" id="CAE0486957.1"/>
    </source>
</evidence>
<sequence length="808" mass="89781">MILGSPISSRAFSLLRSRSSRPVRAHSQMAAEQQHKHTNRLRYEQSPYLLQHQHNPVDWYPWGPEALAAAKREDKPIFLSVGYATCHWCHVMEHESFESEEIAAIMNKNFINIKVDREERPDVDRVYMSYIQAISGRGGWPMSVWLTPDLEPLYGGTYYPSKDMIRGGQLMMPSFQTVLTRIGQLWESNREDLKAKGTSVMSQLSSALSAEPSGEGAGSIGPDAAEHALTTCTAQLAKRFDPDQGGFGGAPKFPRPCEINNLLCTFDFQKAQGKDEDANKTLHMAIFSLEKMAAGGMYDQIGGGFHRYSVDEFWHVPHFEKMCYDNPQLVLTYLAAFQITRANSLALVARGVLDYLRRDMTSKDGGLFSAEDADSLDPSTNHKSEGFFYVWTQEEVEKVLGPERAPLFCDAYSIRKQGNCTLSPRSDPHDEFRGKNVPILLQPLERVAAQNNLGLEELHQELAACRKELHAARAARPRPGLDDKVVTAWNGYGISAFARAARTLAAEEPPVRPLFPVEGGECHEYLQCAERTAEFVRAHLWDSNKRILLRSFRVAPSTVEGFADDYACLIQGLLDLYEAGGHTKWLQWAMELQQRMDELFLDPAGGGYYATTGADKSILIRIKDEYDGAEPTASSLAAANLQRLAHLVPGKAGAGNGERWMNEADKTLASLQGQHFEIPLAVPQMCCSGYLKLASPFKQVIIAHDSSASHASSYQALMDAVHAPFAPSKAVIHIDVSDPACKAFWQDYNPAAWDMVQAHFQKQELTPTAFICQNFTCQAPTTSPLDVTKQLQQSGKPKQPTPFTMPGL</sequence>
<accession>A0A7S3VIF8</accession>
<evidence type="ECO:0000256" key="1">
    <source>
        <dbReference type="SAM" id="MobiDB-lite"/>
    </source>
</evidence>
<evidence type="ECO:0000259" key="2">
    <source>
        <dbReference type="Pfam" id="PF03190"/>
    </source>
</evidence>
<feature type="domain" description="Spermatogenesis-associated protein 20-like TRX" evidence="2">
    <location>
        <begin position="38"/>
        <end position="204"/>
    </location>
</feature>
<feature type="region of interest" description="Disordered" evidence="1">
    <location>
        <begin position="204"/>
        <end position="223"/>
    </location>
</feature>
<dbReference type="Gene3D" id="1.50.10.10">
    <property type="match status" value="1"/>
</dbReference>
<feature type="region of interest" description="Disordered" evidence="1">
    <location>
        <begin position="18"/>
        <end position="38"/>
    </location>
</feature>